<dbReference type="Gene3D" id="2.60.40.2620">
    <property type="entry name" value="Fimbrillin-like"/>
    <property type="match status" value="1"/>
</dbReference>
<dbReference type="InterPro" id="IPR042278">
    <property type="entry name" value="Mfa-like_1_N"/>
</dbReference>
<feature type="signal peptide" evidence="1">
    <location>
        <begin position="1"/>
        <end position="27"/>
    </location>
</feature>
<sequence length="344" mass="36810">MYCIINKKLKMKAKLFMTMAAATMILAGCSNDENEVTDNWNGEIRLTSGVTVQTRANSSDVPDKQIANSQTVYAWADKVGGSEGYIQAWTLTAQGDGTFTGSSQYYPTDNANLNFYAMHGNFAAFTENTSTFPASAITHAVNADQSENLGDNYLKSDLLYGLKKDVTRSASAVNLTFYHLLSKVEVALKSGAGNPDLTDATVTIENTKLKAEFTPSKTAEINSSTLGTAQTARAGLVTCSTSSNDPAPITIATSITTDNFSTGTTYAAAIIVPQKVTQNTKFIKVALTTGGEFYYSIPDAEGITFESGKKYQYKITVNQSGLTVTSEISDWTPVSAKTGDAVMD</sequence>
<dbReference type="CDD" id="cd13121">
    <property type="entry name" value="BF2867_like_C"/>
    <property type="match status" value="1"/>
</dbReference>
<dbReference type="CDD" id="cd13120">
    <property type="entry name" value="BF2867_like_N"/>
    <property type="match status" value="1"/>
</dbReference>
<dbReference type="Gene3D" id="2.60.40.2630">
    <property type="match status" value="1"/>
</dbReference>
<dbReference type="EMBL" id="VVZE01000041">
    <property type="protein sequence ID" value="KAA5379420.1"/>
    <property type="molecule type" value="Genomic_DNA"/>
</dbReference>
<protein>
    <submittedName>
        <fullName evidence="2">Fimbrillin family protein</fullName>
    </submittedName>
</protein>
<dbReference type="AlphaFoldDB" id="A0A642PKZ4"/>
<reference evidence="2" key="1">
    <citation type="journal article" date="2019" name="Nat. Med.">
        <title>A library of human gut bacterial isolates paired with longitudinal multiomics data enables mechanistic microbiome research.</title>
        <authorList>
            <person name="Poyet M."/>
            <person name="Groussin M."/>
            <person name="Gibbons S.M."/>
            <person name="Avila-Pacheco J."/>
            <person name="Jiang X."/>
            <person name="Kearney S.M."/>
            <person name="Perrotta A.R."/>
            <person name="Berdy B."/>
            <person name="Zhao S."/>
            <person name="Lieberman T.D."/>
            <person name="Swanson P.K."/>
            <person name="Smith M."/>
            <person name="Roesemann S."/>
            <person name="Alexander J.E."/>
            <person name="Rich S.A."/>
            <person name="Livny J."/>
            <person name="Vlamakis H."/>
            <person name="Clish C."/>
            <person name="Bullock K."/>
            <person name="Deik A."/>
            <person name="Scott J."/>
            <person name="Pierce K.A."/>
            <person name="Xavier R.J."/>
            <person name="Alm E.J."/>
        </authorList>
    </citation>
    <scope>NUCLEOTIDE SEQUENCE [LARGE SCALE GENOMIC DNA]</scope>
    <source>
        <strain evidence="2">BIOML-A8</strain>
    </source>
</reference>
<keyword evidence="1" id="KW-0732">Signal</keyword>
<evidence type="ECO:0000313" key="2">
    <source>
        <dbReference type="EMBL" id="KAA5379420.1"/>
    </source>
</evidence>
<dbReference type="InterPro" id="IPR025049">
    <property type="entry name" value="Mfa-like_1"/>
</dbReference>
<feature type="chain" id="PRO_5024981368" evidence="1">
    <location>
        <begin position="28"/>
        <end position="344"/>
    </location>
</feature>
<dbReference type="Pfam" id="PF13149">
    <property type="entry name" value="Mfa_like_1"/>
    <property type="match status" value="1"/>
</dbReference>
<comment type="caution">
    <text evidence="2">The sequence shown here is derived from an EMBL/GenBank/DDBJ whole genome shotgun (WGS) entry which is preliminary data.</text>
</comment>
<name>A0A642PKZ4_9BACT</name>
<accession>A0A642PKZ4</accession>
<organism evidence="2">
    <name type="scientific">Phocaeicola dorei</name>
    <dbReference type="NCBI Taxonomy" id="357276"/>
    <lineage>
        <taxon>Bacteria</taxon>
        <taxon>Pseudomonadati</taxon>
        <taxon>Bacteroidota</taxon>
        <taxon>Bacteroidia</taxon>
        <taxon>Bacteroidales</taxon>
        <taxon>Bacteroidaceae</taxon>
        <taxon>Phocaeicola</taxon>
    </lineage>
</organism>
<dbReference type="PROSITE" id="PS51257">
    <property type="entry name" value="PROKAR_LIPOPROTEIN"/>
    <property type="match status" value="1"/>
</dbReference>
<evidence type="ECO:0000256" key="1">
    <source>
        <dbReference type="SAM" id="SignalP"/>
    </source>
</evidence>
<proteinExistence type="predicted"/>
<gene>
    <name evidence="2" type="ORF">F2Y44_21400</name>
</gene>